<dbReference type="GO" id="GO:0055085">
    <property type="term" value="P:transmembrane transport"/>
    <property type="evidence" value="ECO:0007669"/>
    <property type="project" value="InterPro"/>
</dbReference>
<feature type="transmembrane region" description="Helical" evidence="5">
    <location>
        <begin position="75"/>
        <end position="95"/>
    </location>
</feature>
<keyword evidence="3 5" id="KW-1133">Transmembrane helix</keyword>
<comment type="subcellular location">
    <subcellularLocation>
        <location evidence="1">Membrane</location>
        <topology evidence="1">Multi-pass membrane protein</topology>
    </subcellularLocation>
</comment>
<keyword evidence="4 5" id="KW-0472">Membrane</keyword>
<evidence type="ECO:0008006" key="9">
    <source>
        <dbReference type="Google" id="ProtNLM"/>
    </source>
</evidence>
<evidence type="ECO:0000256" key="4">
    <source>
        <dbReference type="ARBA" id="ARBA00023136"/>
    </source>
</evidence>
<gene>
    <name evidence="7" type="ORF">NEOLEDRAFT_1127679</name>
</gene>
<evidence type="ECO:0000256" key="2">
    <source>
        <dbReference type="ARBA" id="ARBA00022692"/>
    </source>
</evidence>
<proteinExistence type="predicted"/>
<dbReference type="InParanoid" id="A0A165VKR1"/>
<feature type="transmembrane region" description="Helical" evidence="5">
    <location>
        <begin position="261"/>
        <end position="283"/>
    </location>
</feature>
<keyword evidence="8" id="KW-1185">Reference proteome</keyword>
<feature type="transmembrane region" description="Helical" evidence="5">
    <location>
        <begin position="189"/>
        <end position="209"/>
    </location>
</feature>
<dbReference type="EMBL" id="KV425553">
    <property type="protein sequence ID" value="KZT29815.1"/>
    <property type="molecule type" value="Genomic_DNA"/>
</dbReference>
<dbReference type="Pfam" id="PF03547">
    <property type="entry name" value="Mem_trans"/>
    <property type="match status" value="1"/>
</dbReference>
<evidence type="ECO:0000256" key="1">
    <source>
        <dbReference type="ARBA" id="ARBA00004141"/>
    </source>
</evidence>
<dbReference type="PANTHER" id="PTHR31794:SF4">
    <property type="entry name" value="AUXIN EFFLUX TRANSPORTER FAMILY PROTEIN (EUROFUNG)"/>
    <property type="match status" value="1"/>
</dbReference>
<keyword evidence="2 5" id="KW-0812">Transmembrane</keyword>
<dbReference type="OrthoDB" id="191139at2759"/>
<protein>
    <recommendedName>
        <fullName evidence="9">Auxin efflux carrier</fullName>
    </recommendedName>
</protein>
<dbReference type="PANTHER" id="PTHR31794">
    <property type="entry name" value="AUXIN EFFLUX TRANSPORTER FAMILY PROTEIN (EUROFUNG)"/>
    <property type="match status" value="1"/>
</dbReference>
<feature type="signal peptide" evidence="6">
    <location>
        <begin position="1"/>
        <end position="22"/>
    </location>
</feature>
<evidence type="ECO:0000256" key="5">
    <source>
        <dbReference type="SAM" id="Phobius"/>
    </source>
</evidence>
<organism evidence="7 8">
    <name type="scientific">Neolentinus lepideus HHB14362 ss-1</name>
    <dbReference type="NCBI Taxonomy" id="1314782"/>
    <lineage>
        <taxon>Eukaryota</taxon>
        <taxon>Fungi</taxon>
        <taxon>Dikarya</taxon>
        <taxon>Basidiomycota</taxon>
        <taxon>Agaricomycotina</taxon>
        <taxon>Agaricomycetes</taxon>
        <taxon>Gloeophyllales</taxon>
        <taxon>Gloeophyllaceae</taxon>
        <taxon>Neolentinus</taxon>
    </lineage>
</organism>
<evidence type="ECO:0000313" key="7">
    <source>
        <dbReference type="EMBL" id="KZT29815.1"/>
    </source>
</evidence>
<reference evidence="7 8" key="1">
    <citation type="journal article" date="2016" name="Mol. Biol. Evol.">
        <title>Comparative Genomics of Early-Diverging Mushroom-Forming Fungi Provides Insights into the Origins of Lignocellulose Decay Capabilities.</title>
        <authorList>
            <person name="Nagy L.G."/>
            <person name="Riley R."/>
            <person name="Tritt A."/>
            <person name="Adam C."/>
            <person name="Daum C."/>
            <person name="Floudas D."/>
            <person name="Sun H."/>
            <person name="Yadav J.S."/>
            <person name="Pangilinan J."/>
            <person name="Larsson K.H."/>
            <person name="Matsuura K."/>
            <person name="Barry K."/>
            <person name="Labutti K."/>
            <person name="Kuo R."/>
            <person name="Ohm R.A."/>
            <person name="Bhattacharya S.S."/>
            <person name="Shirouzu T."/>
            <person name="Yoshinaga Y."/>
            <person name="Martin F.M."/>
            <person name="Grigoriev I.V."/>
            <person name="Hibbett D.S."/>
        </authorList>
    </citation>
    <scope>NUCLEOTIDE SEQUENCE [LARGE SCALE GENOMIC DNA]</scope>
    <source>
        <strain evidence="7 8">HHB14362 ss-1</strain>
    </source>
</reference>
<evidence type="ECO:0000313" key="8">
    <source>
        <dbReference type="Proteomes" id="UP000076761"/>
    </source>
</evidence>
<evidence type="ECO:0000256" key="6">
    <source>
        <dbReference type="SAM" id="SignalP"/>
    </source>
</evidence>
<dbReference type="AlphaFoldDB" id="A0A165VKR1"/>
<feature type="transmembrane region" description="Helical" evidence="5">
    <location>
        <begin position="229"/>
        <end position="249"/>
    </location>
</feature>
<dbReference type="STRING" id="1314782.A0A165VKR1"/>
<dbReference type="GO" id="GO:0016020">
    <property type="term" value="C:membrane"/>
    <property type="evidence" value="ECO:0007669"/>
    <property type="project" value="UniProtKB-SubCell"/>
</dbReference>
<feature type="chain" id="PRO_5007868249" description="Auxin efflux carrier" evidence="6">
    <location>
        <begin position="23"/>
        <end position="300"/>
    </location>
</feature>
<name>A0A165VKR1_9AGAM</name>
<sequence length="300" mass="32657">MPVWGVLSSLVAHLLGWAGMAAFKMPAWTIIASGRSNANALPLLLLQSLDSTGVLKALSKEGESTSETLSRAKSIVLLNSIIQQMVTFGLGPMLFKMDTDKKDGDDDDPEDLRPWRRPSAYTVQDREHVGLLHDYDGDYGEDNYTEPLHRLENVPNMDLHSRLPSGLSQAVKVASKLAKKISSFLNPPLVGGIVALIVGIIPPLHQAFLSKDGIFHNTLTDAVSNLGDLFVVLQMFVLGAQLATVQSAGPGVGSTLFVLSVRYVLMPVVSLSFVLFTAGRGWYTSEPLVWYVPCITKCYM</sequence>
<evidence type="ECO:0000256" key="3">
    <source>
        <dbReference type="ARBA" id="ARBA00022989"/>
    </source>
</evidence>
<keyword evidence="6" id="KW-0732">Signal</keyword>
<dbReference type="InterPro" id="IPR004776">
    <property type="entry name" value="Mem_transp_PIN-like"/>
</dbReference>
<accession>A0A165VKR1</accession>
<dbReference type="GO" id="GO:0005783">
    <property type="term" value="C:endoplasmic reticulum"/>
    <property type="evidence" value="ECO:0007669"/>
    <property type="project" value="TreeGrafter"/>
</dbReference>
<dbReference type="Proteomes" id="UP000076761">
    <property type="component" value="Unassembled WGS sequence"/>
</dbReference>